<feature type="transmembrane region" description="Helical" evidence="8">
    <location>
        <begin position="429"/>
        <end position="452"/>
    </location>
</feature>
<dbReference type="VEuPathDB" id="FungiDB:BO78DRAFT_326204"/>
<dbReference type="OrthoDB" id="10062876at2759"/>
<dbReference type="PANTHER" id="PTHR43341:SF6">
    <property type="entry name" value="AMINO ACID TRANSPORTER (EUROFUNG)"/>
    <property type="match status" value="1"/>
</dbReference>
<dbReference type="FunFam" id="1.20.1740.10:FF:000006">
    <property type="entry name" value="General amino acid permease"/>
    <property type="match status" value="1"/>
</dbReference>
<feature type="transmembrane region" description="Helical" evidence="8">
    <location>
        <begin position="626"/>
        <end position="647"/>
    </location>
</feature>
<feature type="transmembrane region" description="Helical" evidence="8">
    <location>
        <begin position="535"/>
        <end position="553"/>
    </location>
</feature>
<dbReference type="InterPro" id="IPR001214">
    <property type="entry name" value="SET_dom"/>
</dbReference>
<keyword evidence="3 8" id="KW-0812">Transmembrane</keyword>
<dbReference type="InterPro" id="IPR046341">
    <property type="entry name" value="SET_dom_sf"/>
</dbReference>
<sequence>MNSLASTVEKRLLATAEHLAGSHHSNPPAPWVHPHLEQGVVPVKGRQLRASQSIRRGELLLVDVPYALIPVVDDPASSDSLLCSNPACSRHTQRSADRISCPKHCIADVVWCTPACQEADQARHGFECTWLQRYAAPVRAKWGEYDFGMLWLIVRVLASRQGELQDVGQRDNETHPRFQGGWDAIQSFCGSTESWSHAQVRSWTALVKKYLRSGPVLPHDLTADEIVALICREEANSFGLYPRETGVFPVPEPPVDRGDQYGAAVYPRAAIANHSCYPNIMHKPDHQGRMIFTASRDIAAGEECCISYFDLTKRVELKERRDHLQGLFRFVCGYSNSNKRCLPVGERKLPTMKAKFHSSGLADASTAEVSDHESQGTPAMASGSQHLHRKLRGKEVQLFAVGGAIGTSLFVQMGAVLPKGGPAGVFLGFVAYGTIILAVNQCFAEMVCYLPIPSPFVRLAGHWVDDALSFAMGWNFFFTMALGIPYEIVALNVLLTYWTDRVPVAAVVVIVMVLYAILNILTVRYFGVSEFYLSFFKIFLMLGLILYTFITMVGGNPRHDAYGFRYWNDPGAFVSYIVPGSVGRFCGVLACMVQASFTMVGPEYISMAAAEAERPRRVMRKAYSSFVWRLMLFFILGALCIGIVIPYNDPVLAATLAGTRKGSGTGAASPYVISMNHFNIPILPSIVNALIMTSVFSAGNNLVFSAARTLHGMALSGKAPSLFARCNRHGLPYPAVILSLCFCALAFLQVNTSSATVLNWLVGVITASYLLNYLGTCITYLHFYSALRAQNIPRTSLPYRGYFQPYAAWYAVFGTGIMTLILGFELFIHGQWDTATFFLDYTMIGFFVVAGVGWKGVMRTRYVRPREADLGLGGLKGEIDAYEEVTSQGVGRGGWRGVWDGVFE</sequence>
<evidence type="ECO:0000313" key="11">
    <source>
        <dbReference type="Proteomes" id="UP000248423"/>
    </source>
</evidence>
<dbReference type="AlphaFoldDB" id="A0A319DW55"/>
<accession>A0A319DW55</accession>
<feature type="transmembrane region" description="Helical" evidence="8">
    <location>
        <begin position="760"/>
        <end position="787"/>
    </location>
</feature>
<name>A0A319DW55_ASPSB</name>
<dbReference type="InterPro" id="IPR004841">
    <property type="entry name" value="AA-permease/SLC12A_dom"/>
</dbReference>
<dbReference type="PANTHER" id="PTHR43341">
    <property type="entry name" value="AMINO ACID PERMEASE"/>
    <property type="match status" value="1"/>
</dbReference>
<feature type="domain" description="SET" evidence="9">
    <location>
        <begin position="34"/>
        <end position="309"/>
    </location>
</feature>
<dbReference type="Gene3D" id="2.170.270.10">
    <property type="entry name" value="SET domain"/>
    <property type="match status" value="1"/>
</dbReference>
<dbReference type="InterPro" id="IPR050524">
    <property type="entry name" value="APC_YAT"/>
</dbReference>
<evidence type="ECO:0000313" key="10">
    <source>
        <dbReference type="EMBL" id="PYI02017.1"/>
    </source>
</evidence>
<dbReference type="Pfam" id="PF00324">
    <property type="entry name" value="AA_permease"/>
    <property type="match status" value="1"/>
</dbReference>
<gene>
    <name evidence="10" type="ORF">BO78DRAFT_326204</name>
</gene>
<dbReference type="Pfam" id="PF00856">
    <property type="entry name" value="SET"/>
    <property type="match status" value="1"/>
</dbReference>
<evidence type="ECO:0000256" key="1">
    <source>
        <dbReference type="ARBA" id="ARBA00004141"/>
    </source>
</evidence>
<evidence type="ECO:0000256" key="2">
    <source>
        <dbReference type="ARBA" id="ARBA00022448"/>
    </source>
</evidence>
<dbReference type="Gene3D" id="1.20.1740.10">
    <property type="entry name" value="Amino acid/polyamine transporter I"/>
    <property type="match status" value="1"/>
</dbReference>
<dbReference type="SUPFAM" id="SSF82199">
    <property type="entry name" value="SET domain"/>
    <property type="match status" value="1"/>
</dbReference>
<feature type="region of interest" description="Disordered" evidence="7">
    <location>
        <begin position="363"/>
        <end position="384"/>
    </location>
</feature>
<dbReference type="GO" id="GO:0015171">
    <property type="term" value="F:amino acid transmembrane transporter activity"/>
    <property type="evidence" value="ECO:0007669"/>
    <property type="project" value="TreeGrafter"/>
</dbReference>
<dbReference type="Proteomes" id="UP000248423">
    <property type="component" value="Unassembled WGS sequence"/>
</dbReference>
<evidence type="ECO:0000256" key="3">
    <source>
        <dbReference type="ARBA" id="ARBA00022692"/>
    </source>
</evidence>
<feature type="transmembrane region" description="Helical" evidence="8">
    <location>
        <begin position="473"/>
        <end position="498"/>
    </location>
</feature>
<proteinExistence type="predicted"/>
<protein>
    <submittedName>
        <fullName evidence="10">General amino acid permease</fullName>
    </submittedName>
</protein>
<feature type="transmembrane region" description="Helical" evidence="8">
    <location>
        <begin position="807"/>
        <end position="828"/>
    </location>
</feature>
<dbReference type="STRING" id="1448318.A0A319DW55"/>
<feature type="transmembrane region" description="Helical" evidence="8">
    <location>
        <begin position="504"/>
        <end position="523"/>
    </location>
</feature>
<keyword evidence="4" id="KW-0029">Amino-acid transport</keyword>
<evidence type="ECO:0000256" key="8">
    <source>
        <dbReference type="SAM" id="Phobius"/>
    </source>
</evidence>
<keyword evidence="6 8" id="KW-0472">Membrane</keyword>
<feature type="transmembrane region" description="Helical" evidence="8">
    <location>
        <begin position="834"/>
        <end position="854"/>
    </location>
</feature>
<feature type="transmembrane region" description="Helical" evidence="8">
    <location>
        <begin position="398"/>
        <end position="417"/>
    </location>
</feature>
<evidence type="ECO:0000256" key="5">
    <source>
        <dbReference type="ARBA" id="ARBA00022989"/>
    </source>
</evidence>
<evidence type="ECO:0000256" key="7">
    <source>
        <dbReference type="SAM" id="MobiDB-lite"/>
    </source>
</evidence>
<evidence type="ECO:0000256" key="4">
    <source>
        <dbReference type="ARBA" id="ARBA00022970"/>
    </source>
</evidence>
<keyword evidence="2" id="KW-0813">Transport</keyword>
<feature type="transmembrane region" description="Helical" evidence="8">
    <location>
        <begin position="731"/>
        <end position="748"/>
    </location>
</feature>
<dbReference type="SMART" id="SM00317">
    <property type="entry name" value="SET"/>
    <property type="match status" value="1"/>
</dbReference>
<keyword evidence="11" id="KW-1185">Reference proteome</keyword>
<dbReference type="PROSITE" id="PS50280">
    <property type="entry name" value="SET"/>
    <property type="match status" value="1"/>
</dbReference>
<dbReference type="EMBL" id="KZ826402">
    <property type="protein sequence ID" value="PYI02017.1"/>
    <property type="molecule type" value="Genomic_DNA"/>
</dbReference>
<dbReference type="Gene3D" id="1.10.220.160">
    <property type="match status" value="1"/>
</dbReference>
<evidence type="ECO:0000256" key="6">
    <source>
        <dbReference type="ARBA" id="ARBA00023136"/>
    </source>
</evidence>
<reference evidence="10 11" key="1">
    <citation type="submission" date="2018-02" db="EMBL/GenBank/DDBJ databases">
        <title>The genomes of Aspergillus section Nigri reveals drivers in fungal speciation.</title>
        <authorList>
            <consortium name="DOE Joint Genome Institute"/>
            <person name="Vesth T.C."/>
            <person name="Nybo J."/>
            <person name="Theobald S."/>
            <person name="Brandl J."/>
            <person name="Frisvad J.C."/>
            <person name="Nielsen K.F."/>
            <person name="Lyhne E.K."/>
            <person name="Kogle M.E."/>
            <person name="Kuo A."/>
            <person name="Riley R."/>
            <person name="Clum A."/>
            <person name="Nolan M."/>
            <person name="Lipzen A."/>
            <person name="Salamov A."/>
            <person name="Henrissat B."/>
            <person name="Wiebenga A."/>
            <person name="De vries R.P."/>
            <person name="Grigoriev I.V."/>
            <person name="Mortensen U.H."/>
            <person name="Andersen M.R."/>
            <person name="Baker S.E."/>
        </authorList>
    </citation>
    <scope>NUCLEOTIDE SEQUENCE [LARGE SCALE GENOMIC DNA]</scope>
    <source>
        <strain evidence="10 11">CBS 121057</strain>
    </source>
</reference>
<organism evidence="10 11">
    <name type="scientific">Aspergillus sclerotiicarbonarius (strain CBS 121057 / IBT 28362)</name>
    <dbReference type="NCBI Taxonomy" id="1448318"/>
    <lineage>
        <taxon>Eukaryota</taxon>
        <taxon>Fungi</taxon>
        <taxon>Dikarya</taxon>
        <taxon>Ascomycota</taxon>
        <taxon>Pezizomycotina</taxon>
        <taxon>Eurotiomycetes</taxon>
        <taxon>Eurotiomycetidae</taxon>
        <taxon>Eurotiales</taxon>
        <taxon>Aspergillaceae</taxon>
        <taxon>Aspergillus</taxon>
        <taxon>Aspergillus subgen. Circumdati</taxon>
    </lineage>
</organism>
<feature type="transmembrane region" description="Helical" evidence="8">
    <location>
        <begin position="686"/>
        <end position="710"/>
    </location>
</feature>
<keyword evidence="5 8" id="KW-1133">Transmembrane helix</keyword>
<dbReference type="CDD" id="cd20071">
    <property type="entry name" value="SET_SMYD"/>
    <property type="match status" value="1"/>
</dbReference>
<evidence type="ECO:0000259" key="9">
    <source>
        <dbReference type="PROSITE" id="PS50280"/>
    </source>
</evidence>
<comment type="subcellular location">
    <subcellularLocation>
        <location evidence="1">Membrane</location>
        <topology evidence="1">Multi-pass membrane protein</topology>
    </subcellularLocation>
</comment>
<dbReference type="GO" id="GO:0016020">
    <property type="term" value="C:membrane"/>
    <property type="evidence" value="ECO:0007669"/>
    <property type="project" value="UniProtKB-SubCell"/>
</dbReference>
<dbReference type="Gene3D" id="6.10.140.2220">
    <property type="match status" value="1"/>
</dbReference>